<name>A0A828SVP9_ACIBA</name>
<evidence type="ECO:0000313" key="2">
    <source>
        <dbReference type="EMBL" id="EGJ68743.1"/>
    </source>
</evidence>
<proteinExistence type="predicted"/>
<evidence type="ECO:0000256" key="1">
    <source>
        <dbReference type="SAM" id="Phobius"/>
    </source>
</evidence>
<evidence type="ECO:0000313" key="3">
    <source>
        <dbReference type="Proteomes" id="UP000003204"/>
    </source>
</evidence>
<gene>
    <name evidence="2" type="ORF">HMPREF0022_01421</name>
</gene>
<sequence>MEMLSLHFNKQVFINTLNSKDSVVYGVTTLALMLTLLFQGMIKGNLKPEYFMYAMVVSFVFCVWAFVDHKMRKLAKRRLSQQK</sequence>
<dbReference type="EMBL" id="ACYS02000034">
    <property type="protein sequence ID" value="EGJ68743.1"/>
    <property type="molecule type" value="Genomic_DNA"/>
</dbReference>
<dbReference type="Proteomes" id="UP000003204">
    <property type="component" value="Unassembled WGS sequence"/>
</dbReference>
<protein>
    <submittedName>
        <fullName evidence="2">Uncharacterized protein</fullName>
    </submittedName>
</protein>
<feature type="transmembrane region" description="Helical" evidence="1">
    <location>
        <begin position="21"/>
        <end position="38"/>
    </location>
</feature>
<accession>A0A828SVP9</accession>
<reference evidence="2 3" key="1">
    <citation type="submission" date="2011-04" db="EMBL/GenBank/DDBJ databases">
        <authorList>
            <person name="Weinstock G."/>
            <person name="Sodergren E."/>
            <person name="Clifton S."/>
            <person name="Fulton L."/>
            <person name="Fulton B."/>
            <person name="Courtney L."/>
            <person name="Fronick C."/>
            <person name="Harrison M."/>
            <person name="Strong C."/>
            <person name="Farmer C."/>
            <person name="Delahaunty K."/>
            <person name="Markovic C."/>
            <person name="Hall O."/>
            <person name="Minx P."/>
            <person name="Tomlinson C."/>
            <person name="Mitreva M."/>
            <person name="Hou S."/>
            <person name="Chen J."/>
            <person name="Wollam A."/>
            <person name="Pepin K.H."/>
            <person name="Johnson M."/>
            <person name="Bhonagiri V."/>
            <person name="Zhang X."/>
            <person name="Suruliraj S."/>
            <person name="Warren W."/>
            <person name="Chinwalla A."/>
            <person name="Mardis E.R."/>
            <person name="Wilson R.K."/>
        </authorList>
    </citation>
    <scope>NUCLEOTIDE SEQUENCE [LARGE SCALE GENOMIC DNA]</scope>
    <source>
        <strain evidence="2 3">6014059</strain>
    </source>
</reference>
<keyword evidence="1" id="KW-0472">Membrane</keyword>
<keyword evidence="1" id="KW-0812">Transmembrane</keyword>
<dbReference type="AlphaFoldDB" id="A0A828SVP9"/>
<feature type="transmembrane region" description="Helical" evidence="1">
    <location>
        <begin position="50"/>
        <end position="67"/>
    </location>
</feature>
<keyword evidence="1" id="KW-1133">Transmembrane helix</keyword>
<comment type="caution">
    <text evidence="2">The sequence shown here is derived from an EMBL/GenBank/DDBJ whole genome shotgun (WGS) entry which is preliminary data.</text>
</comment>
<organism evidence="2 3">
    <name type="scientific">Acinetobacter baumannii 6014059</name>
    <dbReference type="NCBI Taxonomy" id="525242"/>
    <lineage>
        <taxon>Bacteria</taxon>
        <taxon>Pseudomonadati</taxon>
        <taxon>Pseudomonadota</taxon>
        <taxon>Gammaproteobacteria</taxon>
        <taxon>Moraxellales</taxon>
        <taxon>Moraxellaceae</taxon>
        <taxon>Acinetobacter</taxon>
        <taxon>Acinetobacter calcoaceticus/baumannii complex</taxon>
    </lineage>
</organism>